<name>A0A2N0YWW4_9BACI</name>
<gene>
    <name evidence="1" type="ORF">CWS01_20850</name>
</gene>
<evidence type="ECO:0000313" key="2">
    <source>
        <dbReference type="Proteomes" id="UP000233375"/>
    </source>
</evidence>
<evidence type="ECO:0000313" key="1">
    <source>
        <dbReference type="EMBL" id="PKG21749.1"/>
    </source>
</evidence>
<protein>
    <submittedName>
        <fullName evidence="1">Uncharacterized protein</fullName>
    </submittedName>
</protein>
<dbReference type="AlphaFoldDB" id="A0A2N0YWW4"/>
<proteinExistence type="predicted"/>
<comment type="caution">
    <text evidence="1">The sequence shown here is derived from an EMBL/GenBank/DDBJ whole genome shotgun (WGS) entry which is preliminary data.</text>
</comment>
<reference evidence="1 2" key="1">
    <citation type="journal article" date="2003" name="Int. J. Syst. Evol. Microbiol.">
        <title>Bacillus nealsonii sp. nov., isolated from a spacecraft-assembly facility, whose spores are gamma-radiation resistant.</title>
        <authorList>
            <person name="Venkateswaran K."/>
            <person name="Kempf M."/>
            <person name="Chen F."/>
            <person name="Satomi M."/>
            <person name="Nicholson W."/>
            <person name="Kern R."/>
        </authorList>
    </citation>
    <scope>NUCLEOTIDE SEQUENCE [LARGE SCALE GENOMIC DNA]</scope>
    <source>
        <strain evidence="1 2">FO-92</strain>
    </source>
</reference>
<dbReference type="EMBL" id="PISE01000064">
    <property type="protein sequence ID" value="PKG21749.1"/>
    <property type="molecule type" value="Genomic_DNA"/>
</dbReference>
<sequence length="72" mass="8563">MLLGLQNGYKVNGRESFPAFFDSQKFKIHMNKKTYMQLHQLRLNACKFFSLLVNNNFILKNDAYYSEAVIFY</sequence>
<dbReference type="Proteomes" id="UP000233375">
    <property type="component" value="Unassembled WGS sequence"/>
</dbReference>
<keyword evidence="2" id="KW-1185">Reference proteome</keyword>
<accession>A0A2N0YWW4</accession>
<organism evidence="1 2">
    <name type="scientific">Niallia nealsonii</name>
    <dbReference type="NCBI Taxonomy" id="115979"/>
    <lineage>
        <taxon>Bacteria</taxon>
        <taxon>Bacillati</taxon>
        <taxon>Bacillota</taxon>
        <taxon>Bacilli</taxon>
        <taxon>Bacillales</taxon>
        <taxon>Bacillaceae</taxon>
        <taxon>Niallia</taxon>
    </lineage>
</organism>